<sequence length="426" mass="47824">MMKIRTYLLTVFAVCASLSSATAASVDQVTVHVASVEEAIPPLVEKRIAASIQTVGNHIFLNHDSGEIVSRHEEYERTVNDIINRVLIGYTVESLAIHPGSRTDLDVRIRPWGDTIRKVHFVIDYGALPAMGQALVDKDLEHAGDMAESLLTGLPVDALDWANGAVKSVLENELEDRVPEFYPHIVIHGGPETDVTVYMLPKLPVVRNVRVAIKGDDVPKVIFLSARNHLERDYAGLDGLPVAFVKRHERDIAAALQEDVQRQWVVKNYGLHVTPSLSLGEDTTIDLTSKTAFYDIRGGAYIDAARDHSSDEDTVLMAHLGRKIGSHHEIYGAVKFMPSSLDWNFIPGYFYRFAGRTQAGYQFESLDDSQHLWLRQPLGGRWTLRYDRDLTHDDSEVGLHYRVDDYVGLEYIVSDHDAWLRIIGYL</sequence>
<dbReference type="RefSeq" id="WP_239639535.1">
    <property type="nucleotide sequence ID" value="NZ_JBBMEU010000002.1"/>
</dbReference>
<dbReference type="EMBL" id="JBBMEU010000002">
    <property type="protein sequence ID" value="MEQ2421253.1"/>
    <property type="molecule type" value="Genomic_DNA"/>
</dbReference>
<evidence type="ECO:0000313" key="2">
    <source>
        <dbReference type="EMBL" id="MEQ2421253.1"/>
    </source>
</evidence>
<reference evidence="2 3" key="1">
    <citation type="submission" date="2024-03" db="EMBL/GenBank/DDBJ databases">
        <title>Human intestinal bacterial collection.</title>
        <authorList>
            <person name="Pauvert C."/>
            <person name="Hitch T.C.A."/>
            <person name="Clavel T."/>
        </authorList>
    </citation>
    <scope>NUCLEOTIDE SEQUENCE [LARGE SCALE GENOMIC DNA]</scope>
    <source>
        <strain evidence="2 3">CLA-AA-H81</strain>
    </source>
</reference>
<evidence type="ECO:0000256" key="1">
    <source>
        <dbReference type="SAM" id="SignalP"/>
    </source>
</evidence>
<feature type="signal peptide" evidence="1">
    <location>
        <begin position="1"/>
        <end position="23"/>
    </location>
</feature>
<organism evidence="2 3">
    <name type="scientific">Megasphaera intestinihominis</name>
    <dbReference type="NCBI Taxonomy" id="3133159"/>
    <lineage>
        <taxon>Bacteria</taxon>
        <taxon>Bacillati</taxon>
        <taxon>Bacillota</taxon>
        <taxon>Negativicutes</taxon>
        <taxon>Veillonellales</taxon>
        <taxon>Veillonellaceae</taxon>
        <taxon>Megasphaera</taxon>
    </lineage>
</organism>
<evidence type="ECO:0000313" key="3">
    <source>
        <dbReference type="Proteomes" id="UP001433088"/>
    </source>
</evidence>
<keyword evidence="1" id="KW-0732">Signal</keyword>
<gene>
    <name evidence="2" type="ORF">WMO23_00645</name>
</gene>
<dbReference type="Proteomes" id="UP001433088">
    <property type="component" value="Unassembled WGS sequence"/>
</dbReference>
<keyword evidence="3" id="KW-1185">Reference proteome</keyword>
<name>A0ABV1CSZ6_9FIRM</name>
<protein>
    <submittedName>
        <fullName evidence="2">Uncharacterized protein</fullName>
    </submittedName>
</protein>
<comment type="caution">
    <text evidence="2">The sequence shown here is derived from an EMBL/GenBank/DDBJ whole genome shotgun (WGS) entry which is preliminary data.</text>
</comment>
<accession>A0ABV1CSZ6</accession>
<proteinExistence type="predicted"/>
<feature type="chain" id="PRO_5046749691" evidence="1">
    <location>
        <begin position="24"/>
        <end position="426"/>
    </location>
</feature>